<reference evidence="7" key="2">
    <citation type="journal article" date="2021" name="Microbiome">
        <title>Successional dynamics and alternative stable states in a saline activated sludge microbial community over 9 years.</title>
        <authorList>
            <person name="Wang Y."/>
            <person name="Ye J."/>
            <person name="Ju F."/>
            <person name="Liu L."/>
            <person name="Boyd J.A."/>
            <person name="Deng Y."/>
            <person name="Parks D.H."/>
            <person name="Jiang X."/>
            <person name="Yin X."/>
            <person name="Woodcroft B.J."/>
            <person name="Tyson G.W."/>
            <person name="Hugenholtz P."/>
            <person name="Polz M.F."/>
            <person name="Zhang T."/>
        </authorList>
    </citation>
    <scope>NUCLEOTIDE SEQUENCE</scope>
    <source>
        <strain evidence="7">HKST-UBA01</strain>
    </source>
</reference>
<feature type="domain" description="Enolpyruvate transferase" evidence="6">
    <location>
        <begin position="6"/>
        <end position="258"/>
    </location>
</feature>
<dbReference type="GO" id="GO:0003866">
    <property type="term" value="F:3-phosphoshikimate 1-carboxyvinyltransferase activity"/>
    <property type="evidence" value="ECO:0007669"/>
    <property type="project" value="UniProtKB-EC"/>
</dbReference>
<dbReference type="InterPro" id="IPR036968">
    <property type="entry name" value="Enolpyruvate_Tfrase_sf"/>
</dbReference>
<evidence type="ECO:0000256" key="3">
    <source>
        <dbReference type="ARBA" id="ARBA00022605"/>
    </source>
</evidence>
<dbReference type="GO" id="GO:0009423">
    <property type="term" value="P:chorismate biosynthetic process"/>
    <property type="evidence" value="ECO:0007669"/>
    <property type="project" value="TreeGrafter"/>
</dbReference>
<reference evidence="7" key="1">
    <citation type="submission" date="2020-04" db="EMBL/GenBank/DDBJ databases">
        <authorList>
            <person name="Zhang T."/>
        </authorList>
    </citation>
    <scope>NUCLEOTIDE SEQUENCE</scope>
    <source>
        <strain evidence="7">HKST-UBA01</strain>
    </source>
</reference>
<evidence type="ECO:0000259" key="6">
    <source>
        <dbReference type="Pfam" id="PF00275"/>
    </source>
</evidence>
<dbReference type="InterPro" id="IPR001986">
    <property type="entry name" value="Enolpyruvate_Tfrase_dom"/>
</dbReference>
<dbReference type="Gene3D" id="3.65.10.10">
    <property type="entry name" value="Enolpyruvate transferase domain"/>
    <property type="match status" value="2"/>
</dbReference>
<evidence type="ECO:0000256" key="1">
    <source>
        <dbReference type="ARBA" id="ARBA00009948"/>
    </source>
</evidence>
<keyword evidence="2" id="KW-0963">Cytoplasm</keyword>
<dbReference type="EC" id="2.5.1.19" evidence="7"/>
<sequence>MSAVVRPLEGRVRVVSDKSLTHRGVLLGACAEGRTVLARPNFGADCRATLRAVERLGVGVEIEEDAWVLDGGKSRLHEPPDVLDLENSGTGMRLLAGVASGVAGLSVLTGDASLRRRPMRRITDPLEAMGARISCRTGGQAPLAITGGALHAIDWKSEAASAQVKSAVLLAGLWVNSGTIRFEEPASSRDHTERLLAYLGAAVEHRPRFVALHGGASLRARSWSVPADPSAAAFFAVAATLVSGSALELTDVALNPTR</sequence>
<keyword evidence="5" id="KW-0057">Aromatic amino acid biosynthesis</keyword>
<dbReference type="GO" id="GO:0009073">
    <property type="term" value="P:aromatic amino acid family biosynthetic process"/>
    <property type="evidence" value="ECO:0007669"/>
    <property type="project" value="UniProtKB-KW"/>
</dbReference>
<dbReference type="Pfam" id="PF00275">
    <property type="entry name" value="EPSP_synthase"/>
    <property type="match status" value="1"/>
</dbReference>
<evidence type="ECO:0000256" key="4">
    <source>
        <dbReference type="ARBA" id="ARBA00022679"/>
    </source>
</evidence>
<evidence type="ECO:0000256" key="5">
    <source>
        <dbReference type="ARBA" id="ARBA00023141"/>
    </source>
</evidence>
<dbReference type="AlphaFoldDB" id="A0A956LZ09"/>
<keyword evidence="3" id="KW-0028">Amino-acid biosynthesis</keyword>
<comment type="similarity">
    <text evidence="1">Belongs to the EPSP synthase family.</text>
</comment>
<dbReference type="PANTHER" id="PTHR21090:SF5">
    <property type="entry name" value="PENTAFUNCTIONAL AROM POLYPEPTIDE"/>
    <property type="match status" value="1"/>
</dbReference>
<dbReference type="SUPFAM" id="SSF55205">
    <property type="entry name" value="EPT/RTPC-like"/>
    <property type="match status" value="1"/>
</dbReference>
<organism evidence="7 8">
    <name type="scientific">Eiseniibacteriota bacterium</name>
    <dbReference type="NCBI Taxonomy" id="2212470"/>
    <lineage>
        <taxon>Bacteria</taxon>
        <taxon>Candidatus Eiseniibacteriota</taxon>
    </lineage>
</organism>
<name>A0A956LZ09_UNCEI</name>
<comment type="caution">
    <text evidence="7">The sequence shown here is derived from an EMBL/GenBank/DDBJ whole genome shotgun (WGS) entry which is preliminary data.</text>
</comment>
<dbReference type="InterPro" id="IPR013792">
    <property type="entry name" value="RNA3'P_cycl/enolpyr_Trfase_a/b"/>
</dbReference>
<evidence type="ECO:0000256" key="2">
    <source>
        <dbReference type="ARBA" id="ARBA00022490"/>
    </source>
</evidence>
<evidence type="ECO:0000313" key="7">
    <source>
        <dbReference type="EMBL" id="MCA9728124.1"/>
    </source>
</evidence>
<feature type="non-terminal residue" evidence="7">
    <location>
        <position position="258"/>
    </location>
</feature>
<dbReference type="GO" id="GO:0008652">
    <property type="term" value="P:amino acid biosynthetic process"/>
    <property type="evidence" value="ECO:0007669"/>
    <property type="project" value="UniProtKB-KW"/>
</dbReference>
<dbReference type="FunFam" id="3.65.10.10:FF:000005">
    <property type="entry name" value="3-phosphoshikimate 1-carboxyvinyltransferase"/>
    <property type="match status" value="1"/>
</dbReference>
<protein>
    <submittedName>
        <fullName evidence="7">3-phosphoshikimate 1-carboxyvinyltransferase</fullName>
        <ecNumber evidence="7">2.5.1.19</ecNumber>
    </submittedName>
</protein>
<accession>A0A956LZ09</accession>
<evidence type="ECO:0000313" key="8">
    <source>
        <dbReference type="Proteomes" id="UP000697710"/>
    </source>
</evidence>
<dbReference type="EMBL" id="JAGQHR010000304">
    <property type="protein sequence ID" value="MCA9728124.1"/>
    <property type="molecule type" value="Genomic_DNA"/>
</dbReference>
<gene>
    <name evidence="7" type="ORF">KC729_10605</name>
</gene>
<keyword evidence="4 7" id="KW-0808">Transferase</keyword>
<dbReference type="Proteomes" id="UP000697710">
    <property type="component" value="Unassembled WGS sequence"/>
</dbReference>
<dbReference type="PANTHER" id="PTHR21090">
    <property type="entry name" value="AROM/DEHYDROQUINATE SYNTHASE"/>
    <property type="match status" value="1"/>
</dbReference>
<proteinExistence type="inferred from homology"/>